<dbReference type="InterPro" id="IPR045183">
    <property type="entry name" value="Ebi-like"/>
</dbReference>
<comment type="caution">
    <text evidence="6">The sequence shown here is derived from an EMBL/GenBank/DDBJ whole genome shotgun (WGS) entry which is preliminary data.</text>
</comment>
<reference evidence="6 7" key="1">
    <citation type="journal article" date="2018" name="PLoS ONE">
        <title>The draft genome of Kipferlia bialata reveals reductive genome evolution in fornicate parasites.</title>
        <authorList>
            <person name="Tanifuji G."/>
            <person name="Takabayashi S."/>
            <person name="Kume K."/>
            <person name="Takagi M."/>
            <person name="Nakayama T."/>
            <person name="Kamikawa R."/>
            <person name="Inagaki Y."/>
            <person name="Hashimoto T."/>
        </authorList>
    </citation>
    <scope>NUCLEOTIDE SEQUENCE [LARGE SCALE GENOMIC DNA]</scope>
    <source>
        <strain evidence="6">NY0173</strain>
    </source>
</reference>
<dbReference type="PANTHER" id="PTHR22846">
    <property type="entry name" value="WD40 REPEAT PROTEIN"/>
    <property type="match status" value="1"/>
</dbReference>
<dbReference type="EMBL" id="BDIP01001992">
    <property type="protein sequence ID" value="GCA62996.1"/>
    <property type="molecule type" value="Genomic_DNA"/>
</dbReference>
<evidence type="ECO:0000313" key="6">
    <source>
        <dbReference type="EMBL" id="GCA62996.1"/>
    </source>
</evidence>
<dbReference type="InterPro" id="IPR006594">
    <property type="entry name" value="LisH"/>
</dbReference>
<feature type="region of interest" description="Disordered" evidence="5">
    <location>
        <begin position="183"/>
        <end position="240"/>
    </location>
</feature>
<proteinExistence type="predicted"/>
<evidence type="ECO:0000313" key="7">
    <source>
        <dbReference type="Proteomes" id="UP000265618"/>
    </source>
</evidence>
<protein>
    <submittedName>
        <fullName evidence="6">Uncharacterized protein</fullName>
    </submittedName>
</protein>
<comment type="subcellular location">
    <subcellularLocation>
        <location evidence="1">Nucleus</location>
    </subcellularLocation>
</comment>
<evidence type="ECO:0000256" key="5">
    <source>
        <dbReference type="SAM" id="MobiDB-lite"/>
    </source>
</evidence>
<evidence type="ECO:0000256" key="4">
    <source>
        <dbReference type="ARBA" id="ARBA00023242"/>
    </source>
</evidence>
<evidence type="ECO:0000256" key="1">
    <source>
        <dbReference type="ARBA" id="ARBA00004123"/>
    </source>
</evidence>
<dbReference type="SMART" id="SM00667">
    <property type="entry name" value="LisH"/>
    <property type="match status" value="1"/>
</dbReference>
<dbReference type="AlphaFoldDB" id="A0A391NSA7"/>
<organism evidence="6 7">
    <name type="scientific">Kipferlia bialata</name>
    <dbReference type="NCBI Taxonomy" id="797122"/>
    <lineage>
        <taxon>Eukaryota</taxon>
        <taxon>Metamonada</taxon>
        <taxon>Carpediemonas-like organisms</taxon>
        <taxon>Kipferlia</taxon>
    </lineage>
</organism>
<feature type="non-terminal residue" evidence="6">
    <location>
        <position position="381"/>
    </location>
</feature>
<evidence type="ECO:0000256" key="2">
    <source>
        <dbReference type="ARBA" id="ARBA00022574"/>
    </source>
</evidence>
<dbReference type="Pfam" id="PF08513">
    <property type="entry name" value="LisH"/>
    <property type="match status" value="1"/>
</dbReference>
<dbReference type="GO" id="GO:0003714">
    <property type="term" value="F:transcription corepressor activity"/>
    <property type="evidence" value="ECO:0007669"/>
    <property type="project" value="InterPro"/>
</dbReference>
<keyword evidence="3" id="KW-0677">Repeat</keyword>
<dbReference type="SUPFAM" id="SSF50978">
    <property type="entry name" value="WD40 repeat-like"/>
    <property type="match status" value="1"/>
</dbReference>
<dbReference type="InterPro" id="IPR036322">
    <property type="entry name" value="WD40_repeat_dom_sf"/>
</dbReference>
<name>A0A391NSA7_9EUKA</name>
<dbReference type="PROSITE" id="PS50896">
    <property type="entry name" value="LISH"/>
    <property type="match status" value="1"/>
</dbReference>
<accession>A0A391NSA7</accession>
<dbReference type="Proteomes" id="UP000265618">
    <property type="component" value="Unassembled WGS sequence"/>
</dbReference>
<keyword evidence="2" id="KW-0853">WD repeat</keyword>
<dbReference type="InterPro" id="IPR015943">
    <property type="entry name" value="WD40/YVTN_repeat-like_dom_sf"/>
</dbReference>
<sequence length="381" mass="39852">MSLTGDDLNYLVFRYLQESGFGHAAFTFASESGVVDLELEPEEVPVGALLSLLQKGMQYLELESHLADDGSLIPCSAPFSLLTPHKCSATAIHLRHSQPCVPNGPLAAVGVLEKETVVKPPVAVSAGEDVVMDGGRAGTTQAVTVVKEEAAAESGAVSAAADANKTPMRLRPPPTLAKQALMKQAMTESTKAEHVQPRSPPLKRQARPLSPRSGSPVPPARPTGAIVPPPRRRPTVEGDTEVVVRPPAKPLQPVPRRCLAFHVHTGEIFSLSFAPPLSLVGGASTGGMGPQGVRGRGWMLAAGSADGKVSVYHSDTRTLSKVNIATLSPPPNPDSDVTCLKWRPHVPGPSSHSHSALALGASGPVHVLACVTLSGNVRLLQ</sequence>
<dbReference type="Gene3D" id="2.130.10.10">
    <property type="entry name" value="YVTN repeat-like/Quinoprotein amine dehydrogenase"/>
    <property type="match status" value="1"/>
</dbReference>
<dbReference type="OrthoDB" id="1367865at2759"/>
<dbReference type="GO" id="GO:0006357">
    <property type="term" value="P:regulation of transcription by RNA polymerase II"/>
    <property type="evidence" value="ECO:0007669"/>
    <property type="project" value="TreeGrafter"/>
</dbReference>
<evidence type="ECO:0000256" key="3">
    <source>
        <dbReference type="ARBA" id="ARBA00022737"/>
    </source>
</evidence>
<dbReference type="PANTHER" id="PTHR22846:SF2">
    <property type="entry name" value="F-BOX-LIKE_WD REPEAT-CONTAINING PROTEIN EBI"/>
    <property type="match status" value="1"/>
</dbReference>
<gene>
    <name evidence="6" type="ORF">KIPB_007213</name>
</gene>
<dbReference type="FunFam" id="1.20.960.30:FF:000001">
    <property type="entry name" value="F-box-like/WD repeat-containing protein TBL1XR1"/>
    <property type="match status" value="1"/>
</dbReference>
<dbReference type="Gene3D" id="1.20.960.30">
    <property type="match status" value="1"/>
</dbReference>
<dbReference type="GO" id="GO:0000118">
    <property type="term" value="C:histone deacetylase complex"/>
    <property type="evidence" value="ECO:0007669"/>
    <property type="project" value="TreeGrafter"/>
</dbReference>
<keyword evidence="4" id="KW-0539">Nucleus</keyword>
<keyword evidence="7" id="KW-1185">Reference proteome</keyword>